<feature type="chain" id="PRO_5036748232" evidence="1">
    <location>
        <begin position="21"/>
        <end position="392"/>
    </location>
</feature>
<protein>
    <submittedName>
        <fullName evidence="2">Uncharacterized protein</fullName>
    </submittedName>
</protein>
<name>A0A921MQV8_9BACT</name>
<gene>
    <name evidence="2" type="ORF">K8U91_05455</name>
</gene>
<dbReference type="Proteomes" id="UP000757103">
    <property type="component" value="Unassembled WGS sequence"/>
</dbReference>
<sequence length="392" mass="43531">MKAPRLLSLLLSLLCIGAGAAQSWYTGETPLRRVTVQNGVLTDCNSQADSCVINTTATGINPGEGVRPAITLDIANLHNRTGRRYEVFTVDSAGQTLRQKVENPVWGVVWGYRDPQNHHGLLLRAGADDFYGYQAPEWLCTIYTVARGDTIFHTRWKRVASNSIHPGSDYNRLHIVPVSGGYEILLGPEQEFRLGVCRDDRLFGDQAGICVGSGACVCVKNWTVTPREYSERHVIWSADELDEILRQSHHPAEGFYEFLQASATNSYTRLGGNYRLAMVSSGPHFLLIYVEGAQRFGDQWQTGMVKAVLEPTGLSNLFNVTWYDAEHRPIREGVKAIIGDNGVLTIHFSREGVILEWNRAIGPDGETGTGNHGSYHTTSLLTPRYPGTYLFF</sequence>
<keyword evidence="1" id="KW-0732">Signal</keyword>
<dbReference type="AlphaFoldDB" id="A0A921MQV8"/>
<feature type="signal peptide" evidence="1">
    <location>
        <begin position="1"/>
        <end position="20"/>
    </location>
</feature>
<proteinExistence type="predicted"/>
<organism evidence="2 3">
    <name type="scientific">Barnesiella viscericola</name>
    <dbReference type="NCBI Taxonomy" id="397865"/>
    <lineage>
        <taxon>Bacteria</taxon>
        <taxon>Pseudomonadati</taxon>
        <taxon>Bacteroidota</taxon>
        <taxon>Bacteroidia</taxon>
        <taxon>Bacteroidales</taxon>
        <taxon>Barnesiellaceae</taxon>
        <taxon>Barnesiella</taxon>
    </lineage>
</organism>
<evidence type="ECO:0000313" key="2">
    <source>
        <dbReference type="EMBL" id="HJG88905.1"/>
    </source>
</evidence>
<evidence type="ECO:0000313" key="3">
    <source>
        <dbReference type="Proteomes" id="UP000757103"/>
    </source>
</evidence>
<dbReference type="EMBL" id="DYUD01000017">
    <property type="protein sequence ID" value="HJG88905.1"/>
    <property type="molecule type" value="Genomic_DNA"/>
</dbReference>
<reference evidence="2" key="1">
    <citation type="journal article" date="2021" name="PeerJ">
        <title>Extensive microbial diversity within the chicken gut microbiome revealed by metagenomics and culture.</title>
        <authorList>
            <person name="Gilroy R."/>
            <person name="Ravi A."/>
            <person name="Getino M."/>
            <person name="Pursley I."/>
            <person name="Horton D.L."/>
            <person name="Alikhan N.F."/>
            <person name="Baker D."/>
            <person name="Gharbi K."/>
            <person name="Hall N."/>
            <person name="Watson M."/>
            <person name="Adriaenssens E.M."/>
            <person name="Foster-Nyarko E."/>
            <person name="Jarju S."/>
            <person name="Secka A."/>
            <person name="Antonio M."/>
            <person name="Oren A."/>
            <person name="Chaudhuri R.R."/>
            <person name="La Ragione R."/>
            <person name="Hildebrand F."/>
            <person name="Pallen M.J."/>
        </authorList>
    </citation>
    <scope>NUCLEOTIDE SEQUENCE</scope>
    <source>
        <strain evidence="2">CHK121-7720</strain>
    </source>
</reference>
<reference evidence="2" key="2">
    <citation type="submission" date="2021-09" db="EMBL/GenBank/DDBJ databases">
        <authorList>
            <person name="Gilroy R."/>
        </authorList>
    </citation>
    <scope>NUCLEOTIDE SEQUENCE</scope>
    <source>
        <strain evidence="2">CHK121-7720</strain>
    </source>
</reference>
<dbReference type="RefSeq" id="WP_273305928.1">
    <property type="nucleotide sequence ID" value="NZ_DYUD01000017.1"/>
</dbReference>
<comment type="caution">
    <text evidence="2">The sequence shown here is derived from an EMBL/GenBank/DDBJ whole genome shotgun (WGS) entry which is preliminary data.</text>
</comment>
<accession>A0A921MQV8</accession>
<evidence type="ECO:0000256" key="1">
    <source>
        <dbReference type="SAM" id="SignalP"/>
    </source>
</evidence>